<comment type="similarity">
    <text evidence="1">Belongs to the YggT family.</text>
</comment>
<dbReference type="Pfam" id="PF02325">
    <property type="entry name" value="CCB3_YggT"/>
    <property type="match status" value="1"/>
</dbReference>
<keyword evidence="2" id="KW-0472">Membrane</keyword>
<name>A0ABZ2CXY0_9BACI</name>
<keyword evidence="2" id="KW-0812">Transmembrane</keyword>
<gene>
    <name evidence="3" type="ORF">V5G21_21300</name>
</gene>
<keyword evidence="2" id="KW-1133">Transmembrane helix</keyword>
<feature type="transmembrane region" description="Helical" evidence="2">
    <location>
        <begin position="12"/>
        <end position="34"/>
    </location>
</feature>
<dbReference type="RefSeq" id="WP_306204192.1">
    <property type="nucleotide sequence ID" value="NZ_CP144921.1"/>
</dbReference>
<dbReference type="Proteomes" id="UP001341136">
    <property type="component" value="Chromosome"/>
</dbReference>
<dbReference type="PANTHER" id="PTHR33219:SF14">
    <property type="entry name" value="PROTEIN COFACTOR ASSEMBLY OF COMPLEX C SUBUNIT B CCB3, CHLOROPLASTIC-RELATED"/>
    <property type="match status" value="1"/>
</dbReference>
<protein>
    <submittedName>
        <fullName evidence="3">YggT family protein</fullName>
    </submittedName>
</protein>
<dbReference type="PANTHER" id="PTHR33219">
    <property type="entry name" value="YLMG HOMOLOG PROTEIN 2, CHLOROPLASTIC"/>
    <property type="match status" value="1"/>
</dbReference>
<dbReference type="EMBL" id="CP144921">
    <property type="protein sequence ID" value="WWA30200.1"/>
    <property type="molecule type" value="Genomic_DNA"/>
</dbReference>
<dbReference type="InterPro" id="IPR003425">
    <property type="entry name" value="CCB3/YggT"/>
</dbReference>
<accession>A0ABZ2CXY0</accession>
<evidence type="ECO:0000313" key="3">
    <source>
        <dbReference type="EMBL" id="WWA30200.1"/>
    </source>
</evidence>
<organism evidence="3 4">
    <name type="scientific">Shouchella rhizosphaerae</name>
    <dbReference type="NCBI Taxonomy" id="866786"/>
    <lineage>
        <taxon>Bacteria</taxon>
        <taxon>Bacillati</taxon>
        <taxon>Bacillota</taxon>
        <taxon>Bacilli</taxon>
        <taxon>Bacillales</taxon>
        <taxon>Bacillaceae</taxon>
        <taxon>Shouchella</taxon>
    </lineage>
</organism>
<feature type="transmembrane region" description="Helical" evidence="2">
    <location>
        <begin position="62"/>
        <end position="83"/>
    </location>
</feature>
<keyword evidence="4" id="KW-1185">Reference proteome</keyword>
<proteinExistence type="inferred from homology"/>
<dbReference type="GeneID" id="86926509"/>
<sequence>MTESQMETMVNFIFNLLQNAAFLYLIAIFIYILMSWVGGRDSAFGQVLGKVVDPYLDMFRSFIPPLGMIDLSPVVAIIVLNLARQGLYPLQQMILSWL</sequence>
<evidence type="ECO:0000256" key="2">
    <source>
        <dbReference type="SAM" id="Phobius"/>
    </source>
</evidence>
<evidence type="ECO:0000256" key="1">
    <source>
        <dbReference type="ARBA" id="ARBA00010894"/>
    </source>
</evidence>
<evidence type="ECO:0000313" key="4">
    <source>
        <dbReference type="Proteomes" id="UP001341136"/>
    </source>
</evidence>
<reference evidence="3 4" key="1">
    <citation type="submission" date="2024-01" db="EMBL/GenBank/DDBJ databases">
        <title>Culturomics analysis of mouse respiratory tract.</title>
        <authorList>
            <person name="Phillips A.M."/>
            <person name="Collette N.M."/>
            <person name="Mageeney C.M."/>
            <person name="Sinha A."/>
            <person name="Hern K.E."/>
            <person name="Arkin A.P."/>
            <person name="Williams K.P."/>
            <person name="Branda S."/>
        </authorList>
    </citation>
    <scope>NUCLEOTIDE SEQUENCE [LARGE SCALE GENOMIC DNA]</scope>
    <source>
        <strain evidence="3 4">CP20</strain>
    </source>
</reference>